<organism evidence="1 2">
    <name type="scientific">Methylorubrum suomiense</name>
    <dbReference type="NCBI Taxonomy" id="144191"/>
    <lineage>
        <taxon>Bacteria</taxon>
        <taxon>Pseudomonadati</taxon>
        <taxon>Pseudomonadota</taxon>
        <taxon>Alphaproteobacteria</taxon>
        <taxon>Hyphomicrobiales</taxon>
        <taxon>Methylobacteriaceae</taxon>
        <taxon>Methylorubrum</taxon>
    </lineage>
</organism>
<gene>
    <name evidence="1" type="ORF">BGCPKDLD_5121</name>
</gene>
<reference evidence="1" key="2">
    <citation type="submission" date="2021-08" db="EMBL/GenBank/DDBJ databases">
        <authorList>
            <person name="Tani A."/>
            <person name="Ola A."/>
            <person name="Ogura Y."/>
            <person name="Katsura K."/>
            <person name="Hayashi T."/>
        </authorList>
    </citation>
    <scope>NUCLEOTIDE SEQUENCE</scope>
    <source>
        <strain evidence="1">DSM 14458</strain>
    </source>
</reference>
<dbReference type="EMBL" id="BPRE01000026">
    <property type="protein sequence ID" value="GJE78504.1"/>
    <property type="molecule type" value="Genomic_DNA"/>
</dbReference>
<proteinExistence type="predicted"/>
<dbReference type="RefSeq" id="WP_137829796.1">
    <property type="nucleotide sequence ID" value="NZ_BPRE01000026.1"/>
</dbReference>
<accession>A0ABQ4V536</accession>
<reference evidence="1" key="1">
    <citation type="journal article" date="2021" name="Front. Microbiol.">
        <title>Comprehensive Comparative Genomics and Phenotyping of Methylobacterium Species.</title>
        <authorList>
            <person name="Alessa O."/>
            <person name="Ogura Y."/>
            <person name="Fujitani Y."/>
            <person name="Takami H."/>
            <person name="Hayashi T."/>
            <person name="Sahin N."/>
            <person name="Tani A."/>
        </authorList>
    </citation>
    <scope>NUCLEOTIDE SEQUENCE</scope>
    <source>
        <strain evidence="1">DSM 14458</strain>
    </source>
</reference>
<name>A0ABQ4V536_9HYPH</name>
<keyword evidence="2" id="KW-1185">Reference proteome</keyword>
<dbReference type="Proteomes" id="UP001055093">
    <property type="component" value="Unassembled WGS sequence"/>
</dbReference>
<sequence>MSFTVTAGAAPLVYSWQHGSMLSALEQSLSLATTGLAEVRITDGEGRAYSPAALYQVLFGQKTAARDTNAAPHARAA</sequence>
<protein>
    <submittedName>
        <fullName evidence="1">Uncharacterized protein</fullName>
    </submittedName>
</protein>
<comment type="caution">
    <text evidence="1">The sequence shown here is derived from an EMBL/GenBank/DDBJ whole genome shotgun (WGS) entry which is preliminary data.</text>
</comment>
<evidence type="ECO:0000313" key="1">
    <source>
        <dbReference type="EMBL" id="GJE78504.1"/>
    </source>
</evidence>
<evidence type="ECO:0000313" key="2">
    <source>
        <dbReference type="Proteomes" id="UP001055093"/>
    </source>
</evidence>